<comment type="caution">
    <text evidence="2">The sequence shown here is derived from an EMBL/GenBank/DDBJ whole genome shotgun (WGS) entry which is preliminary data.</text>
</comment>
<sequence length="205" mass="24377">MLKQRSKFVTLTFELVEAGVRVEHKTWFGRKAFLVKYETIPTSVSHITEKSKTWFWLGLVSALIGLWVFAGNPYQGNHPVFYLILSLMFWFLFWQSRRKWIGFQCLDGSGLFFIAGNPSDEAVEEFIRRVQEAKEKYLRRHLMERLGDIYPFVGEMAWTKIYDDLTRLKALDIVSDSVFSRLKKEMMDNFEHFTNEKHNDFHHLH</sequence>
<dbReference type="OrthoDB" id="8595054at2"/>
<reference evidence="2 3" key="1">
    <citation type="submission" date="2018-03" db="EMBL/GenBank/DDBJ databases">
        <title>Genomic Encyclopedia of Archaeal and Bacterial Type Strains, Phase II (KMG-II): from individual species to whole genera.</title>
        <authorList>
            <person name="Goeker M."/>
        </authorList>
    </citation>
    <scope>NUCLEOTIDE SEQUENCE [LARGE SCALE GENOMIC DNA]</scope>
    <source>
        <strain evidence="2 3">DSM 44946</strain>
    </source>
</reference>
<organism evidence="2 3">
    <name type="scientific">Planifilum fimeticola</name>
    <dbReference type="NCBI Taxonomy" id="201975"/>
    <lineage>
        <taxon>Bacteria</taxon>
        <taxon>Bacillati</taxon>
        <taxon>Bacillota</taxon>
        <taxon>Bacilli</taxon>
        <taxon>Bacillales</taxon>
        <taxon>Thermoactinomycetaceae</taxon>
        <taxon>Planifilum</taxon>
    </lineage>
</organism>
<accession>A0A2T0LGX7</accession>
<dbReference type="AlphaFoldDB" id="A0A2T0LGX7"/>
<dbReference type="Proteomes" id="UP000237797">
    <property type="component" value="Unassembled WGS sequence"/>
</dbReference>
<feature type="transmembrane region" description="Helical" evidence="1">
    <location>
        <begin position="76"/>
        <end position="94"/>
    </location>
</feature>
<name>A0A2T0LGX7_9BACL</name>
<protein>
    <submittedName>
        <fullName evidence="2">Uncharacterized protein</fullName>
    </submittedName>
</protein>
<keyword evidence="1" id="KW-1133">Transmembrane helix</keyword>
<gene>
    <name evidence="2" type="ORF">CLV97_10511</name>
</gene>
<keyword evidence="1" id="KW-0472">Membrane</keyword>
<evidence type="ECO:0000313" key="3">
    <source>
        <dbReference type="Proteomes" id="UP000237797"/>
    </source>
</evidence>
<evidence type="ECO:0000313" key="2">
    <source>
        <dbReference type="EMBL" id="PRX41586.1"/>
    </source>
</evidence>
<keyword evidence="1" id="KW-0812">Transmembrane</keyword>
<dbReference type="EMBL" id="PVNE01000005">
    <property type="protein sequence ID" value="PRX41586.1"/>
    <property type="molecule type" value="Genomic_DNA"/>
</dbReference>
<keyword evidence="3" id="KW-1185">Reference proteome</keyword>
<feature type="transmembrane region" description="Helical" evidence="1">
    <location>
        <begin position="53"/>
        <end position="70"/>
    </location>
</feature>
<evidence type="ECO:0000256" key="1">
    <source>
        <dbReference type="SAM" id="Phobius"/>
    </source>
</evidence>
<dbReference type="RefSeq" id="WP_106344326.1">
    <property type="nucleotide sequence ID" value="NZ_PVNE01000005.1"/>
</dbReference>
<proteinExistence type="predicted"/>